<dbReference type="EMBL" id="CP001359">
    <property type="protein sequence ID" value="ACL65482.1"/>
    <property type="molecule type" value="Genomic_DNA"/>
</dbReference>
<dbReference type="InterPro" id="IPR010982">
    <property type="entry name" value="Lambda_DNA-bd_dom_sf"/>
</dbReference>
<reference evidence="2" key="1">
    <citation type="submission" date="2009-01" db="EMBL/GenBank/DDBJ databases">
        <title>Complete sequence of Anaeromyxobacter dehalogenans 2CP-1.</title>
        <authorList>
            <consortium name="US DOE Joint Genome Institute"/>
            <person name="Lucas S."/>
            <person name="Copeland A."/>
            <person name="Lapidus A."/>
            <person name="Glavina del Rio T."/>
            <person name="Dalin E."/>
            <person name="Tice H."/>
            <person name="Bruce D."/>
            <person name="Goodwin L."/>
            <person name="Pitluck S."/>
            <person name="Saunders E."/>
            <person name="Brettin T."/>
            <person name="Detter J.C."/>
            <person name="Han C."/>
            <person name="Larimer F."/>
            <person name="Land M."/>
            <person name="Hauser L."/>
            <person name="Kyrpides N."/>
            <person name="Ovchinnikova G."/>
            <person name="Beliaev A.S."/>
            <person name="Richardson P."/>
        </authorList>
    </citation>
    <scope>NUCLEOTIDE SEQUENCE</scope>
    <source>
        <strain evidence="2">2CP-1</strain>
    </source>
</reference>
<dbReference type="AlphaFoldDB" id="B8J976"/>
<evidence type="ECO:0000259" key="1">
    <source>
        <dbReference type="PROSITE" id="PS50943"/>
    </source>
</evidence>
<sequence>MATTENTNPIRAARQRARLTQLGLAQAAGVHYATIQQGEAGRRLSAATLEKIAGALGLRAEELAR</sequence>
<dbReference type="InterPro" id="IPR001387">
    <property type="entry name" value="Cro/C1-type_HTH"/>
</dbReference>
<name>B8J976_ANAD2</name>
<dbReference type="CDD" id="cd00093">
    <property type="entry name" value="HTH_XRE"/>
    <property type="match status" value="1"/>
</dbReference>
<dbReference type="SUPFAM" id="SSF47413">
    <property type="entry name" value="lambda repressor-like DNA-binding domains"/>
    <property type="match status" value="1"/>
</dbReference>
<protein>
    <submittedName>
        <fullName evidence="2">Helix-turn-helix domain protein</fullName>
    </submittedName>
</protein>
<dbReference type="SMART" id="SM00530">
    <property type="entry name" value="HTH_XRE"/>
    <property type="match status" value="1"/>
</dbReference>
<dbReference type="Pfam" id="PF01381">
    <property type="entry name" value="HTH_3"/>
    <property type="match status" value="1"/>
</dbReference>
<dbReference type="HOGENOM" id="CLU_2840083_0_0_7"/>
<organism evidence="2 3">
    <name type="scientific">Anaeromyxobacter dehalogenans (strain ATCC BAA-258 / DSM 21875 / 2CP-1)</name>
    <dbReference type="NCBI Taxonomy" id="455488"/>
    <lineage>
        <taxon>Bacteria</taxon>
        <taxon>Pseudomonadati</taxon>
        <taxon>Myxococcota</taxon>
        <taxon>Myxococcia</taxon>
        <taxon>Myxococcales</taxon>
        <taxon>Cystobacterineae</taxon>
        <taxon>Anaeromyxobacteraceae</taxon>
        <taxon>Anaeromyxobacter</taxon>
    </lineage>
</organism>
<dbReference type="RefSeq" id="WP_012633333.1">
    <property type="nucleotide sequence ID" value="NC_011891.1"/>
</dbReference>
<feature type="domain" description="HTH cro/C1-type" evidence="1">
    <location>
        <begin position="10"/>
        <end position="63"/>
    </location>
</feature>
<gene>
    <name evidence="2" type="ordered locus">A2cp1_2142</name>
</gene>
<evidence type="ECO:0000313" key="2">
    <source>
        <dbReference type="EMBL" id="ACL65482.1"/>
    </source>
</evidence>
<dbReference type="KEGG" id="acp:A2cp1_2142"/>
<keyword evidence="3" id="KW-1185">Reference proteome</keyword>
<dbReference type="Gene3D" id="1.10.260.40">
    <property type="entry name" value="lambda repressor-like DNA-binding domains"/>
    <property type="match status" value="1"/>
</dbReference>
<evidence type="ECO:0000313" key="3">
    <source>
        <dbReference type="Proteomes" id="UP000007089"/>
    </source>
</evidence>
<dbReference type="Proteomes" id="UP000007089">
    <property type="component" value="Chromosome"/>
</dbReference>
<dbReference type="PROSITE" id="PS50943">
    <property type="entry name" value="HTH_CROC1"/>
    <property type="match status" value="1"/>
</dbReference>
<dbReference type="GO" id="GO:0003677">
    <property type="term" value="F:DNA binding"/>
    <property type="evidence" value="ECO:0007669"/>
    <property type="project" value="InterPro"/>
</dbReference>
<accession>B8J976</accession>
<proteinExistence type="predicted"/>